<dbReference type="AlphaFoldDB" id="A0AA38U961"/>
<keyword evidence="2" id="KW-1185">Reference proteome</keyword>
<dbReference type="EMBL" id="MU806501">
    <property type="protein sequence ID" value="KAJ3834659.1"/>
    <property type="molecule type" value="Genomic_DNA"/>
</dbReference>
<comment type="caution">
    <text evidence="1">The sequence shown here is derived from an EMBL/GenBank/DDBJ whole genome shotgun (WGS) entry which is preliminary data.</text>
</comment>
<accession>A0AA38U961</accession>
<organism evidence="1 2">
    <name type="scientific">Lentinula raphanica</name>
    <dbReference type="NCBI Taxonomy" id="153919"/>
    <lineage>
        <taxon>Eukaryota</taxon>
        <taxon>Fungi</taxon>
        <taxon>Dikarya</taxon>
        <taxon>Basidiomycota</taxon>
        <taxon>Agaricomycotina</taxon>
        <taxon>Agaricomycetes</taxon>
        <taxon>Agaricomycetidae</taxon>
        <taxon>Agaricales</taxon>
        <taxon>Marasmiineae</taxon>
        <taxon>Omphalotaceae</taxon>
        <taxon>Lentinula</taxon>
    </lineage>
</organism>
<protein>
    <submittedName>
        <fullName evidence="1">Uncharacterized protein</fullName>
    </submittedName>
</protein>
<reference evidence="1" key="1">
    <citation type="submission" date="2022-08" db="EMBL/GenBank/DDBJ databases">
        <authorList>
            <consortium name="DOE Joint Genome Institute"/>
            <person name="Min B."/>
            <person name="Riley R."/>
            <person name="Sierra-Patev S."/>
            <person name="Naranjo-Ortiz M."/>
            <person name="Looney B."/>
            <person name="Konkel Z."/>
            <person name="Slot J.C."/>
            <person name="Sakamoto Y."/>
            <person name="Steenwyk J.L."/>
            <person name="Rokas A."/>
            <person name="Carro J."/>
            <person name="Camarero S."/>
            <person name="Ferreira P."/>
            <person name="Molpeceres G."/>
            <person name="Ruiz-Duenas F.J."/>
            <person name="Serrano A."/>
            <person name="Henrissat B."/>
            <person name="Drula E."/>
            <person name="Hughes K.W."/>
            <person name="Mata J.L."/>
            <person name="Ishikawa N.K."/>
            <person name="Vargas-Isla R."/>
            <person name="Ushijima S."/>
            <person name="Smith C.A."/>
            <person name="Ahrendt S."/>
            <person name="Andreopoulos W."/>
            <person name="He G."/>
            <person name="Labutti K."/>
            <person name="Lipzen A."/>
            <person name="Ng V."/>
            <person name="Sandor L."/>
            <person name="Barry K."/>
            <person name="Martinez A.T."/>
            <person name="Xiao Y."/>
            <person name="Gibbons J.G."/>
            <person name="Terashima K."/>
            <person name="Hibbett D.S."/>
            <person name="Grigoriev I.V."/>
        </authorList>
    </citation>
    <scope>NUCLEOTIDE SEQUENCE</scope>
    <source>
        <strain evidence="1">TFB9207</strain>
    </source>
</reference>
<name>A0AA38U961_9AGAR</name>
<proteinExistence type="predicted"/>
<sequence length="404" mass="44405">MLSTPPISLPLVLLMQFLLLPSLMLTWVMRAASGLNASTAASLFIINLSKIFPSDDAPSTDEDFLSLDQLLVGLDDDTQSTVLSCLNFTSWGVFVNPSRVAPHPLLKTNTAMDGKSRSVVVFDDRLKTVYTMVGKIDSCYVNNPRPIATPDPFPPFIRGAGVIGLNQEVQNAIAHVGLLYGLTCFMANASNGVIDYQSAEQWASDIDPNNPDDVRPTVPIPSTNNHFPISNNSKLKDTPFFKDPLPFNHTIPIFDGRPSAELPAFSVLPWQLSRIGQRCYPLYNNGHTDLPRDSVVYVGFTIHAFTPKTPGWQPSLQFVSFNLQFLVLLVLPHLDTVDIAVPPSHVSCNDYVPPLYMSPSTSLPIMHRSSTVTHSFPSVSSLSDDTPSSSSQTPNIVLYEDMYH</sequence>
<evidence type="ECO:0000313" key="2">
    <source>
        <dbReference type="Proteomes" id="UP001163846"/>
    </source>
</evidence>
<evidence type="ECO:0000313" key="1">
    <source>
        <dbReference type="EMBL" id="KAJ3834659.1"/>
    </source>
</evidence>
<dbReference type="Proteomes" id="UP001163846">
    <property type="component" value="Unassembled WGS sequence"/>
</dbReference>
<gene>
    <name evidence="1" type="ORF">F5878DRAFT_644954</name>
</gene>